<feature type="region of interest" description="Disordered" evidence="2">
    <location>
        <begin position="1"/>
        <end position="21"/>
    </location>
</feature>
<gene>
    <name evidence="3" type="ORF">RDB_LOCUS115676</name>
</gene>
<dbReference type="InterPro" id="IPR036102">
    <property type="entry name" value="OsmC/Ohrsf"/>
</dbReference>
<proteinExistence type="inferred from homology"/>
<evidence type="ECO:0000256" key="1">
    <source>
        <dbReference type="ARBA" id="ARBA00007378"/>
    </source>
</evidence>
<dbReference type="SUPFAM" id="SSF82784">
    <property type="entry name" value="OsmC-like"/>
    <property type="match status" value="1"/>
</dbReference>
<dbReference type="InterPro" id="IPR015946">
    <property type="entry name" value="KH_dom-like_a/b"/>
</dbReference>
<dbReference type="NCBIfam" id="TIGR03561">
    <property type="entry name" value="organ_hyd_perox"/>
    <property type="match status" value="1"/>
</dbReference>
<dbReference type="Pfam" id="PF02566">
    <property type="entry name" value="OsmC"/>
    <property type="match status" value="1"/>
</dbReference>
<dbReference type="Proteomes" id="UP000663843">
    <property type="component" value="Unassembled WGS sequence"/>
</dbReference>
<dbReference type="EMBL" id="CAJMWT010003803">
    <property type="protein sequence ID" value="CAE6479128.1"/>
    <property type="molecule type" value="Genomic_DNA"/>
</dbReference>
<accession>A0A8H3CA51</accession>
<sequence>MQKHDVRISKSPCRHRSSRSAPRWPSITIPFFGHIIDNARTPSSQVPKIKRTMISALRSSIRVPVFRSSPVHRRTLISLANKKYTATAIASGAGWEGRTELEDGSLVFDLAIPKEMGGSGDGQNPDQLLALGYASCFLGALQLAAKNNNVRLSNNVEVQAAVSFGDAKDSGYGIGVELTVTGADSTLAQAAHEICPYSRLFREGVEVKTSFE</sequence>
<dbReference type="InterPro" id="IPR003718">
    <property type="entry name" value="OsmC/Ohr_fam"/>
</dbReference>
<dbReference type="PANTHER" id="PTHR33797:SF2">
    <property type="entry name" value="ORGANIC HYDROPEROXIDE RESISTANCE PROTEIN-LIKE"/>
    <property type="match status" value="1"/>
</dbReference>
<dbReference type="Gene3D" id="3.30.300.20">
    <property type="match status" value="1"/>
</dbReference>
<evidence type="ECO:0000313" key="3">
    <source>
        <dbReference type="EMBL" id="CAE6479128.1"/>
    </source>
</evidence>
<dbReference type="GO" id="GO:0006979">
    <property type="term" value="P:response to oxidative stress"/>
    <property type="evidence" value="ECO:0007669"/>
    <property type="project" value="InterPro"/>
</dbReference>
<comment type="caution">
    <text evidence="3">The sequence shown here is derived from an EMBL/GenBank/DDBJ whole genome shotgun (WGS) entry which is preliminary data.</text>
</comment>
<comment type="similarity">
    <text evidence="1">Belongs to the OsmC/Ohr family.</text>
</comment>
<protein>
    <recommendedName>
        <fullName evidence="5">Organic hydroperoxide resistance protein</fullName>
    </recommendedName>
</protein>
<evidence type="ECO:0008006" key="5">
    <source>
        <dbReference type="Google" id="ProtNLM"/>
    </source>
</evidence>
<evidence type="ECO:0000313" key="4">
    <source>
        <dbReference type="Proteomes" id="UP000663843"/>
    </source>
</evidence>
<reference evidence="3" key="1">
    <citation type="submission" date="2021-01" db="EMBL/GenBank/DDBJ databases">
        <authorList>
            <person name="Kaushik A."/>
        </authorList>
    </citation>
    <scope>NUCLEOTIDE SEQUENCE</scope>
    <source>
        <strain evidence="3">AG2-2IIIB</strain>
    </source>
</reference>
<dbReference type="Gene3D" id="2.20.25.10">
    <property type="match status" value="1"/>
</dbReference>
<dbReference type="PANTHER" id="PTHR33797">
    <property type="entry name" value="ORGANIC HYDROPEROXIDE RESISTANCE PROTEIN-LIKE"/>
    <property type="match status" value="1"/>
</dbReference>
<organism evidence="3 4">
    <name type="scientific">Rhizoctonia solani</name>
    <dbReference type="NCBI Taxonomy" id="456999"/>
    <lineage>
        <taxon>Eukaryota</taxon>
        <taxon>Fungi</taxon>
        <taxon>Dikarya</taxon>
        <taxon>Basidiomycota</taxon>
        <taxon>Agaricomycotina</taxon>
        <taxon>Agaricomycetes</taxon>
        <taxon>Cantharellales</taxon>
        <taxon>Ceratobasidiaceae</taxon>
        <taxon>Rhizoctonia</taxon>
    </lineage>
</organism>
<dbReference type="AlphaFoldDB" id="A0A8H3CA51"/>
<name>A0A8H3CA51_9AGAM</name>
<evidence type="ECO:0000256" key="2">
    <source>
        <dbReference type="SAM" id="MobiDB-lite"/>
    </source>
</evidence>
<dbReference type="InterPro" id="IPR019953">
    <property type="entry name" value="OHR"/>
</dbReference>